<dbReference type="Proteomes" id="UP000807306">
    <property type="component" value="Unassembled WGS sequence"/>
</dbReference>
<protein>
    <recommendedName>
        <fullName evidence="3">F-box domain-containing protein</fullName>
    </recommendedName>
</protein>
<proteinExistence type="predicted"/>
<accession>A0A9P6JIC2</accession>
<evidence type="ECO:0008006" key="3">
    <source>
        <dbReference type="Google" id="ProtNLM"/>
    </source>
</evidence>
<name>A0A9P6JIC2_9AGAR</name>
<evidence type="ECO:0000313" key="2">
    <source>
        <dbReference type="Proteomes" id="UP000807306"/>
    </source>
</evidence>
<evidence type="ECO:0000313" key="1">
    <source>
        <dbReference type="EMBL" id="KAF9522211.1"/>
    </source>
</evidence>
<sequence length="505" mass="57069">MAEHSDSGPPELSLAQSLPQELLSEIFLECLHCPEDDIHLQPDITIPPLLLCLICSSWRQTALATPRLWTDLVLQLEYVSVRSHLGGGLLRQKLRVLDLWSSRMGALAPSIHLQRSHLRVHVSNDKAEVERRFTTFQEFFTSPPIAAANLLCLHAFSAPDLLWLSKIISQLSFPNLSHLIISQPSGREHNTSTAGSTTYFSSLSAPNLKRLYLDSHTELASRPSTIIEAFSWSTLTHLAANLKLRRLDWYTILDRCTSLTHCAVKLEFFHPWATPDSNDRKTSYHQKLTEASVQTVSFDVHLIFEKFDLPSLRKLRISLSDASVPLPQIHKLLASTPGVRELHLQGCIGFGNPSFAEHMERGFNQGISVPEAPGESLSTLLPDLQTLVIDSIGYRISSTALPRDLLILLRSQWLCAGWSLEQVHTPDITEHGCRSIDFILDKGPHFSSSIVRDLMRILEEDREKLYSSCPFEVKARYLQRGLWEWRQMGGSHLRDGWATCAKWMH</sequence>
<comment type="caution">
    <text evidence="1">The sequence shown here is derived from an EMBL/GenBank/DDBJ whole genome shotgun (WGS) entry which is preliminary data.</text>
</comment>
<dbReference type="AlphaFoldDB" id="A0A9P6JIC2"/>
<reference evidence="1" key="1">
    <citation type="submission" date="2020-11" db="EMBL/GenBank/DDBJ databases">
        <authorList>
            <consortium name="DOE Joint Genome Institute"/>
            <person name="Ahrendt S."/>
            <person name="Riley R."/>
            <person name="Andreopoulos W."/>
            <person name="Labutti K."/>
            <person name="Pangilinan J."/>
            <person name="Ruiz-Duenas F.J."/>
            <person name="Barrasa J.M."/>
            <person name="Sanchez-Garcia M."/>
            <person name="Camarero S."/>
            <person name="Miyauchi S."/>
            <person name="Serrano A."/>
            <person name="Linde D."/>
            <person name="Babiker R."/>
            <person name="Drula E."/>
            <person name="Ayuso-Fernandez I."/>
            <person name="Pacheco R."/>
            <person name="Padilla G."/>
            <person name="Ferreira P."/>
            <person name="Barriuso J."/>
            <person name="Kellner H."/>
            <person name="Castanera R."/>
            <person name="Alfaro M."/>
            <person name="Ramirez L."/>
            <person name="Pisabarro A.G."/>
            <person name="Kuo A."/>
            <person name="Tritt A."/>
            <person name="Lipzen A."/>
            <person name="He G."/>
            <person name="Yan M."/>
            <person name="Ng V."/>
            <person name="Cullen D."/>
            <person name="Martin F."/>
            <person name="Rosso M.-N."/>
            <person name="Henrissat B."/>
            <person name="Hibbett D."/>
            <person name="Martinez A.T."/>
            <person name="Grigoriev I.V."/>
        </authorList>
    </citation>
    <scope>NUCLEOTIDE SEQUENCE</scope>
    <source>
        <strain evidence="1">CBS 506.95</strain>
    </source>
</reference>
<keyword evidence="2" id="KW-1185">Reference proteome</keyword>
<gene>
    <name evidence="1" type="ORF">CPB83DRAFT_864776</name>
</gene>
<dbReference type="OrthoDB" id="2269034at2759"/>
<organism evidence="1 2">
    <name type="scientific">Crepidotus variabilis</name>
    <dbReference type="NCBI Taxonomy" id="179855"/>
    <lineage>
        <taxon>Eukaryota</taxon>
        <taxon>Fungi</taxon>
        <taxon>Dikarya</taxon>
        <taxon>Basidiomycota</taxon>
        <taxon>Agaricomycotina</taxon>
        <taxon>Agaricomycetes</taxon>
        <taxon>Agaricomycetidae</taxon>
        <taxon>Agaricales</taxon>
        <taxon>Agaricineae</taxon>
        <taxon>Crepidotaceae</taxon>
        <taxon>Crepidotus</taxon>
    </lineage>
</organism>
<dbReference type="EMBL" id="MU157955">
    <property type="protein sequence ID" value="KAF9522211.1"/>
    <property type="molecule type" value="Genomic_DNA"/>
</dbReference>